<reference evidence="3" key="1">
    <citation type="journal article" date="2019" name="Int. J. Syst. Evol. Microbiol.">
        <title>The Global Catalogue of Microorganisms (GCM) 10K type strain sequencing project: providing services to taxonomists for standard genome sequencing and annotation.</title>
        <authorList>
            <consortium name="The Broad Institute Genomics Platform"/>
            <consortium name="The Broad Institute Genome Sequencing Center for Infectious Disease"/>
            <person name="Wu L."/>
            <person name="Ma J."/>
        </authorList>
    </citation>
    <scope>NUCLEOTIDE SEQUENCE [LARGE SCALE GENOMIC DNA]</scope>
    <source>
        <strain evidence="3">CGMCC 1.15439</strain>
    </source>
</reference>
<feature type="signal peptide" evidence="1">
    <location>
        <begin position="1"/>
        <end position="19"/>
    </location>
</feature>
<gene>
    <name evidence="2" type="ORF">GCM10010981_23010</name>
</gene>
<evidence type="ECO:0000313" key="3">
    <source>
        <dbReference type="Proteomes" id="UP000620046"/>
    </source>
</evidence>
<evidence type="ECO:0000313" key="2">
    <source>
        <dbReference type="EMBL" id="GGA33490.1"/>
    </source>
</evidence>
<dbReference type="EMBL" id="BMJA01000002">
    <property type="protein sequence ID" value="GGA33490.1"/>
    <property type="molecule type" value="Genomic_DNA"/>
</dbReference>
<keyword evidence="3" id="KW-1185">Reference proteome</keyword>
<comment type="caution">
    <text evidence="2">The sequence shown here is derived from an EMBL/GenBank/DDBJ whole genome shotgun (WGS) entry which is preliminary data.</text>
</comment>
<organism evidence="2 3">
    <name type="scientific">Dyella nitratireducens</name>
    <dbReference type="NCBI Taxonomy" id="1849580"/>
    <lineage>
        <taxon>Bacteria</taxon>
        <taxon>Pseudomonadati</taxon>
        <taxon>Pseudomonadota</taxon>
        <taxon>Gammaproteobacteria</taxon>
        <taxon>Lysobacterales</taxon>
        <taxon>Rhodanobacteraceae</taxon>
        <taxon>Dyella</taxon>
    </lineage>
</organism>
<accession>A0ABQ1FZ44</accession>
<dbReference type="RefSeq" id="WP_188794483.1">
    <property type="nucleotide sequence ID" value="NZ_BMJA01000002.1"/>
</dbReference>
<protein>
    <recommendedName>
        <fullName evidence="4">Lipoprotein</fullName>
    </recommendedName>
</protein>
<sequence>MNITKNLFITGLVILSACAAPGDGVKAKSGYAAAVPVITALEAYHQANAAYPSSLDQLVPKFIAGNRLAATMPDKKVTPFKYRQIDNGYELSFSYTGPGTNQCVYRESTKAWKCYGAY</sequence>
<dbReference type="Proteomes" id="UP000620046">
    <property type="component" value="Unassembled WGS sequence"/>
</dbReference>
<proteinExistence type="predicted"/>
<evidence type="ECO:0008006" key="4">
    <source>
        <dbReference type="Google" id="ProtNLM"/>
    </source>
</evidence>
<keyword evidence="1" id="KW-0732">Signal</keyword>
<feature type="chain" id="PRO_5047044838" description="Lipoprotein" evidence="1">
    <location>
        <begin position="20"/>
        <end position="118"/>
    </location>
</feature>
<name>A0ABQ1FZ44_9GAMM</name>
<dbReference type="PROSITE" id="PS51257">
    <property type="entry name" value="PROKAR_LIPOPROTEIN"/>
    <property type="match status" value="1"/>
</dbReference>
<evidence type="ECO:0000256" key="1">
    <source>
        <dbReference type="SAM" id="SignalP"/>
    </source>
</evidence>